<dbReference type="PANTHER" id="PTHR30548">
    <property type="entry name" value="2-HYDROXYGLUTARYL-COA DEHYDRATASE, D-COMPONENT-RELATED"/>
    <property type="match status" value="1"/>
</dbReference>
<dbReference type="Gene3D" id="3.40.50.11890">
    <property type="match status" value="1"/>
</dbReference>
<comment type="similarity">
    <text evidence="1">Belongs to the FldB/FldC dehydratase alpha/beta subunit family.</text>
</comment>
<protein>
    <submittedName>
        <fullName evidence="2">2-hydroxyglutaryl-CoA dehydratase D-component</fullName>
    </submittedName>
</protein>
<dbReference type="PANTHER" id="PTHR30548:SF1">
    <property type="entry name" value="DEHYDRATASE SUBUNIT MJ0007-RELATED"/>
    <property type="match status" value="1"/>
</dbReference>
<dbReference type="InterPro" id="IPR010327">
    <property type="entry name" value="FldB/FldC_alpha/beta"/>
</dbReference>
<evidence type="ECO:0000313" key="2">
    <source>
        <dbReference type="EMBL" id="ETR74589.1"/>
    </source>
</evidence>
<name>A0A1V1PI58_9BACT</name>
<dbReference type="AlphaFoldDB" id="A0A1V1PI58"/>
<dbReference type="Proteomes" id="UP000189670">
    <property type="component" value="Unassembled WGS sequence"/>
</dbReference>
<comment type="caution">
    <text evidence="2">The sequence shown here is derived from an EMBL/GenBank/DDBJ whole genome shotgun (WGS) entry which is preliminary data.</text>
</comment>
<reference evidence="3" key="1">
    <citation type="submission" date="2012-11" db="EMBL/GenBank/DDBJ databases">
        <authorList>
            <person name="Lucero-Rivera Y.E."/>
            <person name="Tovar-Ramirez D."/>
        </authorList>
    </citation>
    <scope>NUCLEOTIDE SEQUENCE [LARGE SCALE GENOMIC DNA]</scope>
    <source>
        <strain evidence="3">Araruama</strain>
    </source>
</reference>
<dbReference type="EMBL" id="ATBP01000003">
    <property type="protein sequence ID" value="ETR74589.1"/>
    <property type="molecule type" value="Genomic_DNA"/>
</dbReference>
<organism evidence="2 3">
    <name type="scientific">Candidatus Magnetoglobus multicellularis str. Araruama</name>
    <dbReference type="NCBI Taxonomy" id="890399"/>
    <lineage>
        <taxon>Bacteria</taxon>
        <taxon>Pseudomonadati</taxon>
        <taxon>Thermodesulfobacteriota</taxon>
        <taxon>Desulfobacteria</taxon>
        <taxon>Desulfobacterales</taxon>
        <taxon>Desulfobacteraceae</taxon>
        <taxon>Candidatus Magnetoglobus</taxon>
    </lineage>
</organism>
<sequence>MPQTNPFDFSRKSLLESAIEQDKIPIGYTCNYVPRMLLNVGPLFPYRVNAAEQAGGTEIADIYLSQVTCSYTRSILEAVMDDQQDFLHGWVFAASCDHLRRLYDNLQYLTEPDFCHILDVPHKCGSEAISWFKQELIAFSQALSDHFDIDIQTKDISQRISEHNTLMTALHNIAIQRTNTLPPFSGSEFHRLMQAVWSLPLQSMETILSRIEEQLPNRSCPIDFKARIMVISSVLDQYEWIEAIESNGALVVADRFCTGSIPNMTPCIQTDDPFYDMARYVLQTNACPRMMDTFEYRMNLIYQTIQSYHVDGVIIAPVKFCDIWGVETSQIWTFLKSKNIPVLRLEREYGFSGEGQLSTRVQAFLEQVCQ</sequence>
<gene>
    <name evidence="2" type="ORF">OMM_00096</name>
</gene>
<evidence type="ECO:0000313" key="3">
    <source>
        <dbReference type="Proteomes" id="UP000189670"/>
    </source>
</evidence>
<evidence type="ECO:0000256" key="1">
    <source>
        <dbReference type="ARBA" id="ARBA00005806"/>
    </source>
</evidence>
<dbReference type="Pfam" id="PF06050">
    <property type="entry name" value="HGD-D"/>
    <property type="match status" value="1"/>
</dbReference>
<dbReference type="Gene3D" id="3.40.50.11900">
    <property type="match status" value="1"/>
</dbReference>
<proteinExistence type="inferred from homology"/>
<dbReference type="Gene3D" id="1.20.1270.370">
    <property type="match status" value="1"/>
</dbReference>
<accession>A0A1V1PI58</accession>